<dbReference type="GO" id="GO:0030904">
    <property type="term" value="C:retromer complex"/>
    <property type="evidence" value="ECO:0007669"/>
    <property type="project" value="UniProtKB-ARBA"/>
</dbReference>
<dbReference type="EMBL" id="NBII01000004">
    <property type="protein sequence ID" value="PAV19679.1"/>
    <property type="molecule type" value="Genomic_DNA"/>
</dbReference>
<dbReference type="InterPro" id="IPR036871">
    <property type="entry name" value="PX_dom_sf"/>
</dbReference>
<evidence type="ECO:0000256" key="9">
    <source>
        <dbReference type="ARBA" id="ARBA00023034"/>
    </source>
</evidence>
<dbReference type="GO" id="GO:0015031">
    <property type="term" value="P:protein transport"/>
    <property type="evidence" value="ECO:0007669"/>
    <property type="project" value="UniProtKB-KW"/>
</dbReference>
<keyword evidence="16" id="KW-1185">Reference proteome</keyword>
<evidence type="ECO:0000256" key="11">
    <source>
        <dbReference type="PROSITE-ProRule" id="PRU00339"/>
    </source>
</evidence>
<gene>
    <name evidence="15" type="ORF">PNOK_0461300</name>
</gene>
<keyword evidence="10" id="KW-0472">Membrane</keyword>
<dbReference type="Gene3D" id="1.20.1280.50">
    <property type="match status" value="1"/>
</dbReference>
<dbReference type="SUPFAM" id="SSF81383">
    <property type="entry name" value="F-box domain"/>
    <property type="match status" value="1"/>
</dbReference>
<proteinExistence type="inferred from homology"/>
<dbReference type="Gene3D" id="3.30.1520.10">
    <property type="entry name" value="Phox-like domain"/>
    <property type="match status" value="1"/>
</dbReference>
<evidence type="ECO:0000313" key="16">
    <source>
        <dbReference type="Proteomes" id="UP000217199"/>
    </source>
</evidence>
<dbReference type="PROSITE" id="PS50195">
    <property type="entry name" value="PX"/>
    <property type="match status" value="1"/>
</dbReference>
<comment type="similarity">
    <text evidence="4">Belongs to the sorting nexin family.</text>
</comment>
<feature type="compositionally biased region" description="Basic and acidic residues" evidence="12">
    <location>
        <begin position="673"/>
        <end position="703"/>
    </location>
</feature>
<dbReference type="GO" id="GO:0035091">
    <property type="term" value="F:phosphatidylinositol binding"/>
    <property type="evidence" value="ECO:0007669"/>
    <property type="project" value="InterPro"/>
</dbReference>
<evidence type="ECO:0000256" key="3">
    <source>
        <dbReference type="ARBA" id="ARBA00004555"/>
    </source>
</evidence>
<evidence type="ECO:0000256" key="8">
    <source>
        <dbReference type="ARBA" id="ARBA00022927"/>
    </source>
</evidence>
<keyword evidence="11" id="KW-0802">TPR repeat</keyword>
<evidence type="ECO:0000256" key="4">
    <source>
        <dbReference type="ARBA" id="ARBA00010883"/>
    </source>
</evidence>
<dbReference type="Pfam" id="PF19270">
    <property type="entry name" value="FBO_C"/>
    <property type="match status" value="1"/>
</dbReference>
<dbReference type="Proteomes" id="UP000217199">
    <property type="component" value="Unassembled WGS sequence"/>
</dbReference>
<dbReference type="GO" id="GO:0005794">
    <property type="term" value="C:Golgi apparatus"/>
    <property type="evidence" value="ECO:0007669"/>
    <property type="project" value="UniProtKB-SubCell"/>
</dbReference>
<evidence type="ECO:0000256" key="6">
    <source>
        <dbReference type="ARBA" id="ARBA00022490"/>
    </source>
</evidence>
<name>A0A286UJJ0_9AGAM</name>
<feature type="region of interest" description="Disordered" evidence="12">
    <location>
        <begin position="29"/>
        <end position="59"/>
    </location>
</feature>
<dbReference type="SUPFAM" id="SSF48452">
    <property type="entry name" value="TPR-like"/>
    <property type="match status" value="1"/>
</dbReference>
<dbReference type="PROSITE" id="PS50181">
    <property type="entry name" value="FBOX"/>
    <property type="match status" value="1"/>
</dbReference>
<accession>A0A286UJJ0</accession>
<dbReference type="GO" id="GO:0005829">
    <property type="term" value="C:cytosol"/>
    <property type="evidence" value="ECO:0007669"/>
    <property type="project" value="GOC"/>
</dbReference>
<keyword evidence="7" id="KW-0597">Phosphoprotein</keyword>
<reference evidence="15 16" key="1">
    <citation type="journal article" date="2017" name="Mol. Ecol.">
        <title>Comparative and population genomic landscape of Phellinus noxius: A hypervariable fungus causing root rot in trees.</title>
        <authorList>
            <person name="Chung C.L."/>
            <person name="Lee T.J."/>
            <person name="Akiba M."/>
            <person name="Lee H.H."/>
            <person name="Kuo T.H."/>
            <person name="Liu D."/>
            <person name="Ke H.M."/>
            <person name="Yokoi T."/>
            <person name="Roa M.B."/>
            <person name="Lu M.J."/>
            <person name="Chang Y.Y."/>
            <person name="Ann P.J."/>
            <person name="Tsai J.N."/>
            <person name="Chen C.Y."/>
            <person name="Tzean S.S."/>
            <person name="Ota Y."/>
            <person name="Hattori T."/>
            <person name="Sahashi N."/>
            <person name="Liou R.F."/>
            <person name="Kikuchi T."/>
            <person name="Tsai I.J."/>
        </authorList>
    </citation>
    <scope>NUCLEOTIDE SEQUENCE [LARGE SCALE GENOMIC DNA]</scope>
    <source>
        <strain evidence="15 16">FFPRI411160</strain>
    </source>
</reference>
<protein>
    <submittedName>
        <fullName evidence="15">Vps5-domain-containing</fullName>
    </submittedName>
</protein>
<dbReference type="InParanoid" id="A0A286UJJ0"/>
<feature type="domain" description="PX" evidence="14">
    <location>
        <begin position="710"/>
        <end position="826"/>
    </location>
</feature>
<dbReference type="InterPro" id="IPR001810">
    <property type="entry name" value="F-box_dom"/>
</dbReference>
<comment type="caution">
    <text evidence="15">The sequence shown here is derived from an EMBL/GenBank/DDBJ whole genome shotgun (WGS) entry which is preliminary data.</text>
</comment>
<keyword evidence="5" id="KW-0813">Transport</keyword>
<dbReference type="AlphaFoldDB" id="A0A286UJJ0"/>
<dbReference type="Pfam" id="PF09325">
    <property type="entry name" value="Vps5"/>
    <property type="match status" value="1"/>
</dbReference>
<evidence type="ECO:0000256" key="12">
    <source>
        <dbReference type="SAM" id="MobiDB-lite"/>
    </source>
</evidence>
<dbReference type="GO" id="GO:0042147">
    <property type="term" value="P:retrograde transport, endosome to Golgi"/>
    <property type="evidence" value="ECO:0007669"/>
    <property type="project" value="TreeGrafter"/>
</dbReference>
<dbReference type="InterPro" id="IPR037868">
    <property type="entry name" value="PX_Vps5"/>
</dbReference>
<feature type="region of interest" description="Disordered" evidence="12">
    <location>
        <begin position="546"/>
        <end position="603"/>
    </location>
</feature>
<dbReference type="InterPro" id="IPR011990">
    <property type="entry name" value="TPR-like_helical_dom_sf"/>
</dbReference>
<dbReference type="PANTHER" id="PTHR10555">
    <property type="entry name" value="SORTING NEXIN"/>
    <property type="match status" value="1"/>
</dbReference>
<dbReference type="GO" id="GO:0045053">
    <property type="term" value="P:protein retention in Golgi apparatus"/>
    <property type="evidence" value="ECO:0007669"/>
    <property type="project" value="TreeGrafter"/>
</dbReference>
<dbReference type="SMART" id="SM00312">
    <property type="entry name" value="PX"/>
    <property type="match status" value="1"/>
</dbReference>
<dbReference type="PROSITE" id="PS50005">
    <property type="entry name" value="TPR"/>
    <property type="match status" value="1"/>
</dbReference>
<dbReference type="OrthoDB" id="271164at2759"/>
<feature type="region of interest" description="Disordered" evidence="12">
    <location>
        <begin position="470"/>
        <end position="494"/>
    </location>
</feature>
<sequence length="1088" mass="123532">MSERTGTENESEELVAFRKQWLAELRQRRAGSIDTSSTADPSQLTSSSVVPPNEAPTESDYEISAKQQFPHTEIAHPKTDVLTRHAANSAYTSQGLKKALEVYKLAITSESTGNYEEALSLYRRAFRLDSNVDKAYRREELRLASVSEPHVPSRHHHKPSNHSRTEEIIELLEKTSISHPALTTNDSITKIVSSFPHDLGYEPEDDKENVPLRVIPDELLVLTLSFLDPTSIERFAVVNRKTRILSLDPSIWKDLVQRTYVPPQVPDDLSVELLAEQYASDYRRLYIEYPRVRLDGVYIAVCHYVRHGMGESAWIHVDHLITYHRYLRFFPDGTVLSLLANEGVEPQSVIPSLLPSLRMKGLYIGTWYLEGKSVIIQDLTDPSGHNTRYTFRMTLSLRSKPMGRWNKLDFVGYDSINIETGEIVPLPMKHERGYWFSKVRSYLALRAATSLFMDNFDDLLSSSSRALEDNPFANPFAQQRSGSPDPWSTFGQQSHNVGFQDEHYSSHFGNAFETHEPLHDEQEQHKENETTDEYPKLDDALSVDNLHAESHSESPGFLESTPNDDDKEDDTPTIHNEETPKEREEAQEEEAQTPLEVSPTKTVEIPAPKETYEHRVAPNPTLSTFGSSDINHFSTPLDFTAPSFSQSFASLALGGESVSEWQSSSNTYATSTEIHKQEKEDVVDDSAKELPEEKETKDSDEAKLSPGSQEQFLISVEDPQKVGDPIRPYILYTVFTKTTSPLFAKSSFSVLRRYSDFLWLYETLSLNNPGVIVPPVPEKSSFGRFSELFVQQRRLALEKCIQKIAAHPVLIKDADFKLFLESDNFALDIKHRKTEGGSGILTSISQTLAGPRFYEVDDWFDRKKSYLDGLELQLKGLVKAIDIVSKQRADLSVTIGEFAQAIGELSESDVNPHLKQCLAALTEVEKQSQSLQHVQAQEDAITLMSTAEEYSRVINSVRMAFESRIRCHGNWQNAESELRRVIQTQERTRNQQDRGHALAQRTEAERRVLDAKQEFEKCSRLIKEEVSRFEDERIHEFKLSLSSFLEGMVQRQKELISSWESYQDLLLKKPHNGAHAVESEPIASTTVA</sequence>
<evidence type="ECO:0000259" key="14">
    <source>
        <dbReference type="PROSITE" id="PS50195"/>
    </source>
</evidence>
<evidence type="ECO:0000313" key="15">
    <source>
        <dbReference type="EMBL" id="PAV19679.1"/>
    </source>
</evidence>
<feature type="domain" description="F-box" evidence="13">
    <location>
        <begin position="209"/>
        <end position="255"/>
    </location>
</feature>
<organism evidence="15 16">
    <name type="scientific">Pyrrhoderma noxium</name>
    <dbReference type="NCBI Taxonomy" id="2282107"/>
    <lineage>
        <taxon>Eukaryota</taxon>
        <taxon>Fungi</taxon>
        <taxon>Dikarya</taxon>
        <taxon>Basidiomycota</taxon>
        <taxon>Agaricomycotina</taxon>
        <taxon>Agaricomycetes</taxon>
        <taxon>Hymenochaetales</taxon>
        <taxon>Hymenochaetaceae</taxon>
        <taxon>Pyrrhoderma</taxon>
    </lineage>
</organism>
<evidence type="ECO:0000256" key="2">
    <source>
        <dbReference type="ARBA" id="ARBA00004496"/>
    </source>
</evidence>
<dbReference type="Pfam" id="PF12937">
    <property type="entry name" value="F-box-like"/>
    <property type="match status" value="1"/>
</dbReference>
<dbReference type="Pfam" id="PF00787">
    <property type="entry name" value="PX"/>
    <property type="match status" value="1"/>
</dbReference>
<comment type="subcellular location">
    <subcellularLocation>
        <location evidence="2">Cytoplasm</location>
    </subcellularLocation>
    <subcellularLocation>
        <location evidence="3">Golgi apparatus</location>
    </subcellularLocation>
    <subcellularLocation>
        <location evidence="1">Membrane</location>
        <topology evidence="1">Peripheral membrane protein</topology>
        <orientation evidence="1">Cytoplasmic side</orientation>
    </subcellularLocation>
</comment>
<evidence type="ECO:0000256" key="5">
    <source>
        <dbReference type="ARBA" id="ARBA00022448"/>
    </source>
</evidence>
<dbReference type="CDD" id="cd06861">
    <property type="entry name" value="PX_Vps5p"/>
    <property type="match status" value="1"/>
</dbReference>
<dbReference type="STRING" id="2282107.A0A286UJJ0"/>
<keyword evidence="6" id="KW-0963">Cytoplasm</keyword>
<feature type="repeat" description="TPR" evidence="11">
    <location>
        <begin position="99"/>
        <end position="132"/>
    </location>
</feature>
<dbReference type="FunFam" id="1.20.1270.60:FF:000022">
    <property type="entry name" value="Sorting nexin 3 protein"/>
    <property type="match status" value="1"/>
</dbReference>
<dbReference type="SUPFAM" id="SSF103657">
    <property type="entry name" value="BAR/IMD domain-like"/>
    <property type="match status" value="1"/>
</dbReference>
<keyword evidence="8" id="KW-0653">Protein transport</keyword>
<feature type="compositionally biased region" description="Polar residues" evidence="12">
    <location>
        <begin position="33"/>
        <end position="50"/>
    </location>
</feature>
<dbReference type="InterPro" id="IPR036047">
    <property type="entry name" value="F-box-like_dom_sf"/>
</dbReference>
<dbReference type="InterPro" id="IPR015404">
    <property type="entry name" value="Vps5_C"/>
</dbReference>
<dbReference type="InterPro" id="IPR019734">
    <property type="entry name" value="TPR_rpt"/>
</dbReference>
<dbReference type="GO" id="GO:0005768">
    <property type="term" value="C:endosome"/>
    <property type="evidence" value="ECO:0007669"/>
    <property type="project" value="TreeGrafter"/>
</dbReference>
<evidence type="ECO:0000259" key="13">
    <source>
        <dbReference type="PROSITE" id="PS50181"/>
    </source>
</evidence>
<dbReference type="SUPFAM" id="SSF64268">
    <property type="entry name" value="PX domain"/>
    <property type="match status" value="1"/>
</dbReference>
<dbReference type="PANTHER" id="PTHR10555:SF170">
    <property type="entry name" value="FI18122P1"/>
    <property type="match status" value="1"/>
</dbReference>
<dbReference type="InterPro" id="IPR001683">
    <property type="entry name" value="PX_dom"/>
</dbReference>
<dbReference type="InterPro" id="IPR045464">
    <property type="entry name" value="Hrt3/FBXO9_C"/>
</dbReference>
<evidence type="ECO:0000256" key="10">
    <source>
        <dbReference type="ARBA" id="ARBA00023136"/>
    </source>
</evidence>
<keyword evidence="9" id="KW-0333">Golgi apparatus</keyword>
<evidence type="ECO:0000256" key="7">
    <source>
        <dbReference type="ARBA" id="ARBA00022553"/>
    </source>
</evidence>
<feature type="region of interest" description="Disordered" evidence="12">
    <location>
        <begin position="669"/>
        <end position="710"/>
    </location>
</feature>
<dbReference type="InterPro" id="IPR027267">
    <property type="entry name" value="AH/BAR_dom_sf"/>
</dbReference>
<evidence type="ECO:0000256" key="1">
    <source>
        <dbReference type="ARBA" id="ARBA00004287"/>
    </source>
</evidence>
<dbReference type="Gene3D" id="1.20.1270.60">
    <property type="entry name" value="Arfaptin homology (AH) domain/BAR domain"/>
    <property type="match status" value="1"/>
</dbReference>
<feature type="compositionally biased region" description="Basic and acidic residues" evidence="12">
    <location>
        <begin position="570"/>
        <end position="584"/>
    </location>
</feature>